<dbReference type="EMBL" id="LAZR01068469">
    <property type="protein sequence ID" value="KKK49577.1"/>
    <property type="molecule type" value="Genomic_DNA"/>
</dbReference>
<name>A0A0F8VYY9_9ZZZZ</name>
<feature type="non-terminal residue" evidence="1">
    <location>
        <position position="165"/>
    </location>
</feature>
<proteinExistence type="predicted"/>
<dbReference type="AlphaFoldDB" id="A0A0F8VYY9"/>
<reference evidence="1" key="1">
    <citation type="journal article" date="2015" name="Nature">
        <title>Complex archaea that bridge the gap between prokaryotes and eukaryotes.</title>
        <authorList>
            <person name="Spang A."/>
            <person name="Saw J.H."/>
            <person name="Jorgensen S.L."/>
            <person name="Zaremba-Niedzwiedzka K."/>
            <person name="Martijn J."/>
            <person name="Lind A.E."/>
            <person name="van Eijk R."/>
            <person name="Schleper C."/>
            <person name="Guy L."/>
            <person name="Ettema T.J."/>
        </authorList>
    </citation>
    <scope>NUCLEOTIDE SEQUENCE</scope>
</reference>
<protein>
    <submittedName>
        <fullName evidence="1">Uncharacterized protein</fullName>
    </submittedName>
</protein>
<accession>A0A0F8VYY9</accession>
<sequence>MANVTITTADKHIGEVWPNDVIRAQEFKLQIAPRVFREWKFAGFGDVYHVPRIPNLTANTKSAGSAWTPEALTDTEQTVTVNVHQVAGVEIESIAALLSNTNLRKEYQQKIGYALGRAVDVNLATLPQNFGTNNGVLGSPLVYEDLVDSWNDMAAAGIDLHDGCT</sequence>
<evidence type="ECO:0000313" key="1">
    <source>
        <dbReference type="EMBL" id="KKK49577.1"/>
    </source>
</evidence>
<gene>
    <name evidence="1" type="ORF">LCGC14_3133670</name>
</gene>
<comment type="caution">
    <text evidence="1">The sequence shown here is derived from an EMBL/GenBank/DDBJ whole genome shotgun (WGS) entry which is preliminary data.</text>
</comment>
<organism evidence="1">
    <name type="scientific">marine sediment metagenome</name>
    <dbReference type="NCBI Taxonomy" id="412755"/>
    <lineage>
        <taxon>unclassified sequences</taxon>
        <taxon>metagenomes</taxon>
        <taxon>ecological metagenomes</taxon>
    </lineage>
</organism>